<evidence type="ECO:0000259" key="5">
    <source>
        <dbReference type="SMART" id="SM01117"/>
    </source>
</evidence>
<name>A0A835F6T8_9POAL</name>
<proteinExistence type="inferred from homology"/>
<comment type="similarity">
    <text evidence="3">Belongs to the cytochrome b5 family. MAPR subfamily.</text>
</comment>
<organism evidence="6 7">
    <name type="scientific">Digitaria exilis</name>
    <dbReference type="NCBI Taxonomy" id="1010633"/>
    <lineage>
        <taxon>Eukaryota</taxon>
        <taxon>Viridiplantae</taxon>
        <taxon>Streptophyta</taxon>
        <taxon>Embryophyta</taxon>
        <taxon>Tracheophyta</taxon>
        <taxon>Spermatophyta</taxon>
        <taxon>Magnoliopsida</taxon>
        <taxon>Liliopsida</taxon>
        <taxon>Poales</taxon>
        <taxon>Poaceae</taxon>
        <taxon>PACMAD clade</taxon>
        <taxon>Panicoideae</taxon>
        <taxon>Panicodae</taxon>
        <taxon>Paniceae</taxon>
        <taxon>Anthephorinae</taxon>
        <taxon>Digitaria</taxon>
    </lineage>
</organism>
<dbReference type="EMBL" id="JACEFO010001619">
    <property type="protein sequence ID" value="KAF8730136.1"/>
    <property type="molecule type" value="Genomic_DNA"/>
</dbReference>
<keyword evidence="1" id="KW-0754">Steroid-binding</keyword>
<dbReference type="Proteomes" id="UP000636709">
    <property type="component" value="Unassembled WGS sequence"/>
</dbReference>
<keyword evidence="2" id="KW-0446">Lipid-binding</keyword>
<dbReference type="Pfam" id="PF00173">
    <property type="entry name" value="Cyt-b5"/>
    <property type="match status" value="1"/>
</dbReference>
<evidence type="ECO:0000313" key="7">
    <source>
        <dbReference type="Proteomes" id="UP000636709"/>
    </source>
</evidence>
<dbReference type="PANTHER" id="PTHR10281:SF76">
    <property type="entry name" value="CALCUTTA CUP-RELATED"/>
    <property type="match status" value="1"/>
</dbReference>
<dbReference type="Gene3D" id="3.10.120.10">
    <property type="entry name" value="Cytochrome b5-like heme/steroid binding domain"/>
    <property type="match status" value="1"/>
</dbReference>
<dbReference type="GO" id="GO:0012505">
    <property type="term" value="C:endomembrane system"/>
    <property type="evidence" value="ECO:0007669"/>
    <property type="project" value="TreeGrafter"/>
</dbReference>
<comment type="caution">
    <text evidence="6">The sequence shown here is derived from an EMBL/GenBank/DDBJ whole genome shotgun (WGS) entry which is preliminary data.</text>
</comment>
<feature type="region of interest" description="Disordered" evidence="4">
    <location>
        <begin position="1"/>
        <end position="23"/>
    </location>
</feature>
<protein>
    <recommendedName>
        <fullName evidence="5">Cytochrome b5 heme-binding domain-containing protein</fullName>
    </recommendedName>
</protein>
<dbReference type="InterPro" id="IPR001199">
    <property type="entry name" value="Cyt_B5-like_heme/steroid-bd"/>
</dbReference>
<dbReference type="PANTHER" id="PTHR10281">
    <property type="entry name" value="MEMBRANE-ASSOCIATED PROGESTERONE RECEPTOR COMPONENT-RELATED"/>
    <property type="match status" value="1"/>
</dbReference>
<dbReference type="GO" id="GO:0005496">
    <property type="term" value="F:steroid binding"/>
    <property type="evidence" value="ECO:0007669"/>
    <property type="project" value="UniProtKB-KW"/>
</dbReference>
<evidence type="ECO:0000256" key="4">
    <source>
        <dbReference type="SAM" id="MobiDB-lite"/>
    </source>
</evidence>
<feature type="compositionally biased region" description="Polar residues" evidence="4">
    <location>
        <begin position="7"/>
        <end position="18"/>
    </location>
</feature>
<dbReference type="SUPFAM" id="SSF55856">
    <property type="entry name" value="Cytochrome b5-like heme/steroid binding domain"/>
    <property type="match status" value="1"/>
</dbReference>
<dbReference type="SMART" id="SM01117">
    <property type="entry name" value="Cyt-b5"/>
    <property type="match status" value="1"/>
</dbReference>
<keyword evidence="7" id="KW-1185">Reference proteome</keyword>
<dbReference type="InterPro" id="IPR050577">
    <property type="entry name" value="MAPR/NEUFC/NENF-like"/>
</dbReference>
<evidence type="ECO:0000256" key="3">
    <source>
        <dbReference type="ARBA" id="ARBA00038357"/>
    </source>
</evidence>
<dbReference type="AlphaFoldDB" id="A0A835F6T8"/>
<sequence length="266" mass="28093">MHDSLEQSHSQQGASARRTQAGKVQAEWTQQLILKKKEGGLRPCGPDPLLVVCVPGPTGLSNFGTAQSLTASFVRCSDLSVSLCVVVVPVPSAPPILAVSLSRRPAHNRPSLAAAAPPQSHCPCPCAPHSFLRRFPLRSAAPTHAAASNRSIHRSPFPPSPAPMATELTAAQLRAYDGTDPSKPIYVSVRGKVYDVSTGRGFYGPGGAYAIFAGREASRALGKMSKDEADVSGDLSGLTEKELGVLADWETKFQAKYPVVARLSDA</sequence>
<reference evidence="6" key="1">
    <citation type="submission" date="2020-07" db="EMBL/GenBank/DDBJ databases">
        <title>Genome sequence and genetic diversity analysis of an under-domesticated orphan crop, white fonio (Digitaria exilis).</title>
        <authorList>
            <person name="Bennetzen J.L."/>
            <person name="Chen S."/>
            <person name="Ma X."/>
            <person name="Wang X."/>
            <person name="Yssel A.E.J."/>
            <person name="Chaluvadi S.R."/>
            <person name="Johnson M."/>
            <person name="Gangashetty P."/>
            <person name="Hamidou F."/>
            <person name="Sanogo M.D."/>
            <person name="Zwaenepoel A."/>
            <person name="Wallace J."/>
            <person name="Van De Peer Y."/>
            <person name="Van Deynze A."/>
        </authorList>
    </citation>
    <scope>NUCLEOTIDE SEQUENCE</scope>
    <source>
        <tissue evidence="6">Leaves</tissue>
    </source>
</reference>
<feature type="domain" description="Cytochrome b5 heme-binding" evidence="5">
    <location>
        <begin position="168"/>
        <end position="264"/>
    </location>
</feature>
<evidence type="ECO:0000313" key="6">
    <source>
        <dbReference type="EMBL" id="KAF8730136.1"/>
    </source>
</evidence>
<dbReference type="GO" id="GO:0016020">
    <property type="term" value="C:membrane"/>
    <property type="evidence" value="ECO:0007669"/>
    <property type="project" value="TreeGrafter"/>
</dbReference>
<evidence type="ECO:0000256" key="1">
    <source>
        <dbReference type="ARBA" id="ARBA00022665"/>
    </source>
</evidence>
<dbReference type="InterPro" id="IPR036400">
    <property type="entry name" value="Cyt_B5-like_heme/steroid_sf"/>
</dbReference>
<dbReference type="FunFam" id="3.10.120.10:FF:000003">
    <property type="entry name" value="membrane-associated progesterone receptor component 1"/>
    <property type="match status" value="1"/>
</dbReference>
<evidence type="ECO:0000256" key="2">
    <source>
        <dbReference type="ARBA" id="ARBA00023121"/>
    </source>
</evidence>
<dbReference type="OrthoDB" id="547796at2759"/>
<accession>A0A835F6T8</accession>
<gene>
    <name evidence="6" type="ORF">HU200_017107</name>
</gene>